<feature type="compositionally biased region" description="Low complexity" evidence="1">
    <location>
        <begin position="59"/>
        <end position="74"/>
    </location>
</feature>
<gene>
    <name evidence="3" type="ORF">BDZ90DRAFT_234549</name>
</gene>
<feature type="chain" id="PRO_5016336435" description="Secreted protein" evidence="2">
    <location>
        <begin position="20"/>
        <end position="119"/>
    </location>
</feature>
<dbReference type="GeneID" id="37028879"/>
<accession>A0A316UI22</accession>
<evidence type="ECO:0008006" key="5">
    <source>
        <dbReference type="Google" id="ProtNLM"/>
    </source>
</evidence>
<keyword evidence="2" id="KW-0732">Signal</keyword>
<dbReference type="AlphaFoldDB" id="A0A316UI22"/>
<keyword evidence="4" id="KW-1185">Reference proteome</keyword>
<evidence type="ECO:0000313" key="4">
    <source>
        <dbReference type="Proteomes" id="UP000245884"/>
    </source>
</evidence>
<dbReference type="EMBL" id="KZ819678">
    <property type="protein sequence ID" value="PWN24946.1"/>
    <property type="molecule type" value="Genomic_DNA"/>
</dbReference>
<proteinExistence type="predicted"/>
<evidence type="ECO:0000256" key="1">
    <source>
        <dbReference type="SAM" id="MobiDB-lite"/>
    </source>
</evidence>
<sequence>MRFLVVLAVIMTLATTALSLVLPLESDMNPLDIDNYPADIAPVLPRDSSDPNGPHESMDPTTGDDPTGFPGDGQTSEKKAPSKSNGQHKNSGRGGRQSNKKGNKKSSQGSRRNCEEQLD</sequence>
<feature type="region of interest" description="Disordered" evidence="1">
    <location>
        <begin position="27"/>
        <end position="119"/>
    </location>
</feature>
<protein>
    <recommendedName>
        <fullName evidence="5">Secreted protein</fullName>
    </recommendedName>
</protein>
<name>A0A316UI22_9BASI</name>
<evidence type="ECO:0000256" key="2">
    <source>
        <dbReference type="SAM" id="SignalP"/>
    </source>
</evidence>
<reference evidence="3 4" key="1">
    <citation type="journal article" date="2018" name="Mol. Biol. Evol.">
        <title>Broad Genomic Sampling Reveals a Smut Pathogenic Ancestry of the Fungal Clade Ustilaginomycotina.</title>
        <authorList>
            <person name="Kijpornyongpan T."/>
            <person name="Mondo S.J."/>
            <person name="Barry K."/>
            <person name="Sandor L."/>
            <person name="Lee J."/>
            <person name="Lipzen A."/>
            <person name="Pangilinan J."/>
            <person name="LaButti K."/>
            <person name="Hainaut M."/>
            <person name="Henrissat B."/>
            <person name="Grigoriev I.V."/>
            <person name="Spatafora J.W."/>
            <person name="Aime M.C."/>
        </authorList>
    </citation>
    <scope>NUCLEOTIDE SEQUENCE [LARGE SCALE GENOMIC DNA]</scope>
    <source>
        <strain evidence="3 4">MCA 5214</strain>
    </source>
</reference>
<dbReference type="Proteomes" id="UP000245884">
    <property type="component" value="Unassembled WGS sequence"/>
</dbReference>
<organism evidence="3 4">
    <name type="scientific">Jaminaea rosea</name>
    <dbReference type="NCBI Taxonomy" id="1569628"/>
    <lineage>
        <taxon>Eukaryota</taxon>
        <taxon>Fungi</taxon>
        <taxon>Dikarya</taxon>
        <taxon>Basidiomycota</taxon>
        <taxon>Ustilaginomycotina</taxon>
        <taxon>Exobasidiomycetes</taxon>
        <taxon>Microstromatales</taxon>
        <taxon>Microstromatales incertae sedis</taxon>
        <taxon>Jaminaea</taxon>
    </lineage>
</organism>
<feature type="signal peptide" evidence="2">
    <location>
        <begin position="1"/>
        <end position="19"/>
    </location>
</feature>
<dbReference type="RefSeq" id="XP_025359558.1">
    <property type="nucleotide sequence ID" value="XM_025507056.1"/>
</dbReference>
<evidence type="ECO:0000313" key="3">
    <source>
        <dbReference type="EMBL" id="PWN24946.1"/>
    </source>
</evidence>